<dbReference type="InterPro" id="IPR003779">
    <property type="entry name" value="CMD-like"/>
</dbReference>
<dbReference type="PANTHER" id="PTHR33930:SF2">
    <property type="entry name" value="BLR3452 PROTEIN"/>
    <property type="match status" value="1"/>
</dbReference>
<organism evidence="2 3">
    <name type="scientific">Novosphingobium ginsenosidimutans</name>
    <dbReference type="NCBI Taxonomy" id="1176536"/>
    <lineage>
        <taxon>Bacteria</taxon>
        <taxon>Pseudomonadati</taxon>
        <taxon>Pseudomonadota</taxon>
        <taxon>Alphaproteobacteria</taxon>
        <taxon>Sphingomonadales</taxon>
        <taxon>Sphingomonadaceae</taxon>
        <taxon>Novosphingobium</taxon>
    </lineage>
</organism>
<dbReference type="PANTHER" id="PTHR33930">
    <property type="entry name" value="ALKYL HYDROPEROXIDE REDUCTASE AHPD"/>
    <property type="match status" value="1"/>
</dbReference>
<reference evidence="2 3" key="1">
    <citation type="journal article" date="2013" name="J. Microbiol. Biotechnol.">
        <title>Novosphingobium ginsenosidimutans sp. nov., with the ability to convert ginsenoside.</title>
        <authorList>
            <person name="Kim J.K."/>
            <person name="He D."/>
            <person name="Liu Q.M."/>
            <person name="Park H.Y."/>
            <person name="Jung M.S."/>
            <person name="Yoon M.H."/>
            <person name="Kim S.C."/>
            <person name="Im W.T."/>
        </authorList>
    </citation>
    <scope>NUCLEOTIDE SEQUENCE [LARGE SCALE GENOMIC DNA]</scope>
    <source>
        <strain evidence="2 3">FW-6</strain>
    </source>
</reference>
<dbReference type="GO" id="GO:0051920">
    <property type="term" value="F:peroxiredoxin activity"/>
    <property type="evidence" value="ECO:0007669"/>
    <property type="project" value="InterPro"/>
</dbReference>
<keyword evidence="3" id="KW-1185">Reference proteome</keyword>
<dbReference type="AlphaFoldDB" id="A0A5B8S4F2"/>
<dbReference type="Pfam" id="PF02627">
    <property type="entry name" value="CMD"/>
    <property type="match status" value="1"/>
</dbReference>
<gene>
    <name evidence="2" type="ORF">FRF71_05230</name>
</gene>
<dbReference type="RefSeq" id="WP_147089565.1">
    <property type="nucleotide sequence ID" value="NZ_BAABJD010000001.1"/>
</dbReference>
<dbReference type="Gene3D" id="1.20.1290.10">
    <property type="entry name" value="AhpD-like"/>
    <property type="match status" value="1"/>
</dbReference>
<accession>A0A5B8S4F2</accession>
<evidence type="ECO:0000259" key="1">
    <source>
        <dbReference type="Pfam" id="PF02627"/>
    </source>
</evidence>
<dbReference type="EMBL" id="CP042345">
    <property type="protein sequence ID" value="QEA15587.1"/>
    <property type="molecule type" value="Genomic_DNA"/>
</dbReference>
<dbReference type="OrthoDB" id="3824300at2"/>
<dbReference type="SUPFAM" id="SSF69118">
    <property type="entry name" value="AhpD-like"/>
    <property type="match status" value="1"/>
</dbReference>
<evidence type="ECO:0000313" key="3">
    <source>
        <dbReference type="Proteomes" id="UP000321172"/>
    </source>
</evidence>
<dbReference type="InterPro" id="IPR029032">
    <property type="entry name" value="AhpD-like"/>
</dbReference>
<dbReference type="Proteomes" id="UP000321172">
    <property type="component" value="Chromosome"/>
</dbReference>
<feature type="domain" description="Carboxymuconolactone decarboxylase-like" evidence="1">
    <location>
        <begin position="28"/>
        <end position="97"/>
    </location>
</feature>
<dbReference type="KEGG" id="ngf:FRF71_05230"/>
<protein>
    <submittedName>
        <fullName evidence="2">Carboxymuconolactone decarboxylase family protein</fullName>
    </submittedName>
</protein>
<sequence>MSNTPVSDAARANGFWNKAWDEAAELDPEWIEKFLDMATLPVRKGVLDPKTYELIAIAVDASCTHMYAPGTRRHIAKALDVGATPEEIMAVLECVAVLGIHSVALGVPMLAEEMRARGISAAVTE</sequence>
<name>A0A5B8S4F2_9SPHN</name>
<proteinExistence type="predicted"/>
<evidence type="ECO:0000313" key="2">
    <source>
        <dbReference type="EMBL" id="QEA15587.1"/>
    </source>
</evidence>